<protein>
    <submittedName>
        <fullName evidence="5">Uncharacterized protein</fullName>
    </submittedName>
</protein>
<evidence type="ECO:0000313" key="6">
    <source>
        <dbReference type="Proteomes" id="UP000001640"/>
    </source>
</evidence>
<evidence type="ECO:0000256" key="2">
    <source>
        <dbReference type="ARBA" id="ARBA00022857"/>
    </source>
</evidence>
<dbReference type="STRING" id="1064592.G0V7H4"/>
<dbReference type="Pfam" id="PF00106">
    <property type="entry name" value="adh_short"/>
    <property type="match status" value="1"/>
</dbReference>
<sequence length="252" mass="27491">MSPKVIIVTGVSRGIGRAIVNKIIGLNSNAVVFGIARTSAPLKELKSKHGEKFFYIVGDVTNKSDVKKLITAAIDKFGRLDSVVANAGVLEPVAEVGKVDEEAWKRLFDINFFSIVSLVQSTLPFMENTNRNYVFVSSGASVKAYFGWAAYSASKAALNSFAMSVANEKPKVKTISVAPGVVDTQMQVDIREKYGNEMTTESLKRFIDLHKNGELLDSDVPGEVYAKLAVNGIPDELNGKYSRYNDDRLASL</sequence>
<dbReference type="PRINTS" id="PR00080">
    <property type="entry name" value="SDRFAMILY"/>
</dbReference>
<dbReference type="RefSeq" id="XP_003673803.1">
    <property type="nucleotide sequence ID" value="XM_003673755.1"/>
</dbReference>
<dbReference type="InterPro" id="IPR002347">
    <property type="entry name" value="SDR_fam"/>
</dbReference>
<dbReference type="InterPro" id="IPR036291">
    <property type="entry name" value="NAD(P)-bd_dom_sf"/>
</dbReference>
<dbReference type="OrthoDB" id="153074at2759"/>
<evidence type="ECO:0000256" key="3">
    <source>
        <dbReference type="ARBA" id="ARBA00023002"/>
    </source>
</evidence>
<evidence type="ECO:0000256" key="4">
    <source>
        <dbReference type="RuleBase" id="RU000363"/>
    </source>
</evidence>
<organism evidence="5 6">
    <name type="scientific">Naumovozyma castellii</name>
    <name type="common">Yeast</name>
    <name type="synonym">Saccharomyces castellii</name>
    <dbReference type="NCBI Taxonomy" id="27288"/>
    <lineage>
        <taxon>Eukaryota</taxon>
        <taxon>Fungi</taxon>
        <taxon>Dikarya</taxon>
        <taxon>Ascomycota</taxon>
        <taxon>Saccharomycotina</taxon>
        <taxon>Saccharomycetes</taxon>
        <taxon>Saccharomycetales</taxon>
        <taxon>Saccharomycetaceae</taxon>
        <taxon>Naumovozyma</taxon>
    </lineage>
</organism>
<keyword evidence="3" id="KW-0560">Oxidoreductase</keyword>
<name>G0V7H4_NAUCA</name>
<gene>
    <name evidence="5" type="primary">NCAS0A08640</name>
    <name evidence="5" type="ordered locus">NCAS_0A08640</name>
</gene>
<dbReference type="AlphaFoldDB" id="G0V7H4"/>
<reference key="2">
    <citation type="submission" date="2011-08" db="EMBL/GenBank/DDBJ databases">
        <title>Genome sequence of Naumovozyma castellii.</title>
        <authorList>
            <person name="Gordon J.L."/>
            <person name="Armisen D."/>
            <person name="Proux-Wera E."/>
            <person name="OhEigeartaigh S.S."/>
            <person name="Byrne K.P."/>
            <person name="Wolfe K.H."/>
        </authorList>
    </citation>
    <scope>NUCLEOTIDE SEQUENCE</scope>
    <source>
        <strain>Type strain:CBS 4309</strain>
    </source>
</reference>
<dbReference type="PANTHER" id="PTHR43008">
    <property type="entry name" value="BENZIL REDUCTASE"/>
    <property type="match status" value="1"/>
</dbReference>
<dbReference type="PANTHER" id="PTHR43008:SF8">
    <property type="entry name" value="BENZIL REDUCTASE ((S)-BENZOIN FORMING) IRC24"/>
    <property type="match status" value="1"/>
</dbReference>
<dbReference type="HOGENOM" id="CLU_010194_2_11_1"/>
<evidence type="ECO:0000256" key="1">
    <source>
        <dbReference type="ARBA" id="ARBA00006484"/>
    </source>
</evidence>
<proteinExistence type="inferred from homology"/>
<reference evidence="5 6" key="1">
    <citation type="journal article" date="2011" name="Proc. Natl. Acad. Sci. U.S.A.">
        <title>Evolutionary erosion of yeast sex chromosomes by mating-type switching accidents.</title>
        <authorList>
            <person name="Gordon J.L."/>
            <person name="Armisen D."/>
            <person name="Proux-Wera E."/>
            <person name="Oheigeartaigh S.S."/>
            <person name="Byrne K.P."/>
            <person name="Wolfe K.H."/>
        </authorList>
    </citation>
    <scope>NUCLEOTIDE SEQUENCE [LARGE SCALE GENOMIC DNA]</scope>
    <source>
        <strain evidence="6">ATCC 76901 / BCRC 22586 / CBS 4309 / NBRC 1992 / NRRL Y-12630</strain>
    </source>
</reference>
<accession>G0V7H4</accession>
<comment type="similarity">
    <text evidence="1 4">Belongs to the short-chain dehydrogenases/reductases (SDR) family.</text>
</comment>
<dbReference type="Proteomes" id="UP000001640">
    <property type="component" value="Chromosome 1"/>
</dbReference>
<dbReference type="CDD" id="cd05367">
    <property type="entry name" value="SPR-like_SDR_c"/>
    <property type="match status" value="1"/>
</dbReference>
<dbReference type="KEGG" id="ncs:NCAS_0A08640"/>
<evidence type="ECO:0000313" key="5">
    <source>
        <dbReference type="EMBL" id="CCC67422.1"/>
    </source>
</evidence>
<keyword evidence="6" id="KW-1185">Reference proteome</keyword>
<dbReference type="OMA" id="PGDMATD"/>
<dbReference type="EMBL" id="HE576752">
    <property type="protein sequence ID" value="CCC67422.1"/>
    <property type="molecule type" value="Genomic_DNA"/>
</dbReference>
<dbReference type="PROSITE" id="PS00061">
    <property type="entry name" value="ADH_SHORT"/>
    <property type="match status" value="1"/>
</dbReference>
<dbReference type="Gene3D" id="3.40.50.720">
    <property type="entry name" value="NAD(P)-binding Rossmann-like Domain"/>
    <property type="match status" value="1"/>
</dbReference>
<keyword evidence="2" id="KW-0521">NADP</keyword>
<dbReference type="GO" id="GO:0050664">
    <property type="term" value="F:oxidoreductase activity, acting on NAD(P)H, oxygen as acceptor"/>
    <property type="evidence" value="ECO:0007669"/>
    <property type="project" value="TreeGrafter"/>
</dbReference>
<dbReference type="eggNOG" id="KOG1204">
    <property type="taxonomic scope" value="Eukaryota"/>
</dbReference>
<dbReference type="FunFam" id="3.40.50.720:FF:000281">
    <property type="entry name" value="Uncharacterized oxidoreductase YIR035C"/>
    <property type="match status" value="1"/>
</dbReference>
<dbReference type="SUPFAM" id="SSF51735">
    <property type="entry name" value="NAD(P)-binding Rossmann-fold domains"/>
    <property type="match status" value="1"/>
</dbReference>
<dbReference type="PRINTS" id="PR00081">
    <property type="entry name" value="GDHRDH"/>
</dbReference>
<dbReference type="InParanoid" id="G0V7H4"/>
<dbReference type="GeneID" id="96900901"/>
<dbReference type="InterPro" id="IPR020904">
    <property type="entry name" value="Sc_DH/Rdtase_CS"/>
</dbReference>